<organism evidence="8 9">
    <name type="scientific">Pendulispora brunnea</name>
    <dbReference type="NCBI Taxonomy" id="2905690"/>
    <lineage>
        <taxon>Bacteria</taxon>
        <taxon>Pseudomonadati</taxon>
        <taxon>Myxococcota</taxon>
        <taxon>Myxococcia</taxon>
        <taxon>Myxococcales</taxon>
        <taxon>Sorangiineae</taxon>
        <taxon>Pendulisporaceae</taxon>
        <taxon>Pendulispora</taxon>
    </lineage>
</organism>
<dbReference type="Pfam" id="PF14765">
    <property type="entry name" value="PS-DH"/>
    <property type="match status" value="1"/>
</dbReference>
<proteinExistence type="predicted"/>
<dbReference type="Gene3D" id="3.10.129.110">
    <property type="entry name" value="Polyketide synthase dehydratase"/>
    <property type="match status" value="1"/>
</dbReference>
<dbReference type="CDD" id="cd00833">
    <property type="entry name" value="PKS"/>
    <property type="match status" value="1"/>
</dbReference>
<dbReference type="PANTHER" id="PTHR43775">
    <property type="entry name" value="FATTY ACID SYNTHASE"/>
    <property type="match status" value="1"/>
</dbReference>
<dbReference type="InterPro" id="IPR016035">
    <property type="entry name" value="Acyl_Trfase/lysoPLipase"/>
</dbReference>
<dbReference type="SUPFAM" id="SSF52151">
    <property type="entry name" value="FabD/lysophospholipase-like"/>
    <property type="match status" value="1"/>
</dbReference>
<dbReference type="InterPro" id="IPR014043">
    <property type="entry name" value="Acyl_transferase_dom"/>
</dbReference>
<dbReference type="Pfam" id="PF00975">
    <property type="entry name" value="Thioesterase"/>
    <property type="match status" value="1"/>
</dbReference>
<feature type="domain" description="Ketosynthase family 3 (KS3)" evidence="6">
    <location>
        <begin position="32"/>
        <end position="445"/>
    </location>
</feature>
<evidence type="ECO:0000256" key="2">
    <source>
        <dbReference type="ARBA" id="ARBA00022553"/>
    </source>
</evidence>
<keyword evidence="3" id="KW-0808">Transferase</keyword>
<dbReference type="InterPro" id="IPR020806">
    <property type="entry name" value="PKS_PP-bd"/>
</dbReference>
<evidence type="ECO:0000259" key="6">
    <source>
        <dbReference type="PROSITE" id="PS52004"/>
    </source>
</evidence>
<feature type="region of interest" description="N-terminal hotdog fold" evidence="4">
    <location>
        <begin position="898"/>
        <end position="1019"/>
    </location>
</feature>
<comment type="caution">
    <text evidence="4">Lacks conserved residue(s) required for the propagation of feature annotation.</text>
</comment>
<keyword evidence="8" id="KW-0012">Acyltransferase</keyword>
<dbReference type="SUPFAM" id="SSF47336">
    <property type="entry name" value="ACP-like"/>
    <property type="match status" value="1"/>
</dbReference>
<feature type="region of interest" description="C-terminal hotdog fold" evidence="4">
    <location>
        <begin position="1034"/>
        <end position="1185"/>
    </location>
</feature>
<dbReference type="Gene3D" id="3.40.366.10">
    <property type="entry name" value="Malonyl-Coenzyme A Acyl Carrier Protein, domain 2"/>
    <property type="match status" value="1"/>
</dbReference>
<evidence type="ECO:0000256" key="4">
    <source>
        <dbReference type="PROSITE-ProRule" id="PRU01363"/>
    </source>
</evidence>
<dbReference type="InterPro" id="IPR049551">
    <property type="entry name" value="PKS_DH_C"/>
</dbReference>
<keyword evidence="2" id="KW-0597">Phosphoprotein</keyword>
<evidence type="ECO:0000313" key="9">
    <source>
        <dbReference type="Proteomes" id="UP001379533"/>
    </source>
</evidence>
<dbReference type="SMART" id="SM00823">
    <property type="entry name" value="PKS_PP"/>
    <property type="match status" value="1"/>
</dbReference>
<sequence>MPEPNRQEVLARALAEIKQLRARTEAAEREKREPIAIVGMACRFPGGADSPEAFWRLLRDGVDATGPAPSDRWDAEALDVRRGGFLAEVDHFDAGLFHISAREAAAIDPQHRIFWELCWEALERAGRAPRGLSGSATGVFVGITNREYPPGGVHSKQADPMMIGGNAFSFIAGRLSYILGLCGPSVALDTACSSSLVAVHLACQSLRSRETDLALAGGVNLILSASGSLLLGKAGALSPDGRCKAFDASADGYARGEGAGVVVLSRLSDALARRDPILAVIRGSAVNQDGARSGLTVPNPASQATLIRAALSNAGARPSDVDYVEAHGTGTALGDPIEMRALGEVYAEGRSMDRPLSVGSVKTNIGHLESAAGMAGLIKTVLALRHRQIPPHLHFERPNPDIPWHQLPVQVHRALTAWERDAGARLAAVSSFGGSGTNVHLVLEEAPAEVPLADGEGVHLLTLSAKRDEALKALALRYEARLAEDTTLPLADLCFTANTGRSHAEHRLAITARSTSELRLALGAAGQGRTTPAAVSGVVRGESRPRIAFLFTGQGSQYAGMGRGLYRSQPAFRRAFDRCAQLFEPRLGFSLSNRLEDDSHATAFVQPALFALGYALAESWRALGVQPVAVLGHSVGEITAACVAGALALEDAVALVAERATRMQSLPAGGAMFALACGEDTVRAAMVGRNGVHIAALNGPTETVVSGEEDAVTAVAMALQAEGIKVRRLPVSHAFHSSRMDPILDDFERAVSKLRFQPPRLDLVSGVSGRIERGTIPGAAHWSAQLRQPVRFGDGMKALAELGIDTFIELGPAPTLSSLGRATLPDHTALWLPSLRPGKDEAETFLGSLARLYVTGTDVAWDALHPEPRRRLELPTYPFQRQRYWMGTVPASRVREGHPLLGTRSETVDAITFEGEVSASDLAVMRDFRVFGTTVVSGVVHVSLAILAAADVQGDGAQAQLSELTFFEPFILSGDAPVRMRLVLTKDDGGVAGFELLTGAGGSFRRHSAGRLRLSNEPLERELSPLEDIRARCPAELSAGAFYRTRWADTEQWFGPSFKGLRRLWWGEGELLAEIHPTETGLASHLAAGLAGRVFAEACAAEACAQAMKVLHEGVSDAYLGVGMDRSRGALTVAPGKRFGHARLRPRTPGDTFLVADVRILDESGRLVTSYEGLRYAPIKPEVLRRLTTARGLPTAPRPSRIDRVQLVHAPPAERRARLEAYLLQQIAILAGAPSGELDIDMTLDAWGFDSIQFTELRSEIRKDLALDVPVELLSGNASPRTLASELSTRLAPATVPAPMPRNGEWVGRRERLPAGEARLRLFCLPFAGGGASVYRGWGKGLPRGVEVCPIQLPGRESRFGEAFVERLDAVLDALEHELSPLLDLPFAFFGTSMGGVIAFELARRLRARHRLAPTRLIAASSYVPRRGPSPALAEMMHSVLTNGAEPALLRRFQIVPEALLANPDALAVLMPPLYADLHMMAGYRYVDEAPLDCPITVLRGSRDPLMTREDVAAWAEHTRGDFSLRTLEGEHLFVRTDRQAVLRIAGSELGGDLEALDEDTARAAS</sequence>
<dbReference type="Pfam" id="PF00698">
    <property type="entry name" value="Acyl_transf_1"/>
    <property type="match status" value="1"/>
</dbReference>
<dbReference type="Gene3D" id="1.10.1200.10">
    <property type="entry name" value="ACP-like"/>
    <property type="match status" value="1"/>
</dbReference>
<gene>
    <name evidence="8" type="ORF">LZC95_51620</name>
</gene>
<dbReference type="PROSITE" id="PS00606">
    <property type="entry name" value="KS3_1"/>
    <property type="match status" value="1"/>
</dbReference>
<dbReference type="InterPro" id="IPR020807">
    <property type="entry name" value="PKS_DH"/>
</dbReference>
<evidence type="ECO:0000256" key="3">
    <source>
        <dbReference type="ARBA" id="ARBA00022679"/>
    </source>
</evidence>
<accession>A0ABZ2K853</accession>
<dbReference type="PANTHER" id="PTHR43775:SF37">
    <property type="entry name" value="SI:DKEY-61P9.11"/>
    <property type="match status" value="1"/>
</dbReference>
<evidence type="ECO:0000259" key="5">
    <source>
        <dbReference type="PROSITE" id="PS50075"/>
    </source>
</evidence>
<dbReference type="Pfam" id="PF21089">
    <property type="entry name" value="PKS_DH_N"/>
    <property type="match status" value="1"/>
</dbReference>
<dbReference type="InterPro" id="IPR020841">
    <property type="entry name" value="PKS_Beta-ketoAc_synthase_dom"/>
</dbReference>
<dbReference type="InterPro" id="IPR016039">
    <property type="entry name" value="Thiolase-like"/>
</dbReference>
<dbReference type="InterPro" id="IPR001227">
    <property type="entry name" value="Ac_transferase_dom_sf"/>
</dbReference>
<dbReference type="Pfam" id="PF00109">
    <property type="entry name" value="ketoacyl-synt"/>
    <property type="match status" value="1"/>
</dbReference>
<dbReference type="InterPro" id="IPR016036">
    <property type="entry name" value="Malonyl_transacylase_ACP-bd"/>
</dbReference>
<dbReference type="Gene3D" id="3.40.47.10">
    <property type="match status" value="1"/>
</dbReference>
<dbReference type="SMART" id="SM00826">
    <property type="entry name" value="PKS_DH"/>
    <property type="match status" value="1"/>
</dbReference>
<dbReference type="InterPro" id="IPR049900">
    <property type="entry name" value="PKS_mFAS_DH"/>
</dbReference>
<dbReference type="InterPro" id="IPR018201">
    <property type="entry name" value="Ketoacyl_synth_AS"/>
</dbReference>
<dbReference type="SUPFAM" id="SSF55048">
    <property type="entry name" value="Probable ACP-binding domain of malonyl-CoA ACP transacylase"/>
    <property type="match status" value="1"/>
</dbReference>
<dbReference type="EMBL" id="CP089982">
    <property type="protein sequence ID" value="WXA94860.1"/>
    <property type="molecule type" value="Genomic_DNA"/>
</dbReference>
<dbReference type="SMART" id="SM00827">
    <property type="entry name" value="PKS_AT"/>
    <property type="match status" value="1"/>
</dbReference>
<dbReference type="Pfam" id="PF22621">
    <property type="entry name" value="CurL-like_PKS_C"/>
    <property type="match status" value="1"/>
</dbReference>
<dbReference type="InterPro" id="IPR050091">
    <property type="entry name" value="PKS_NRPS_Biosynth_Enz"/>
</dbReference>
<dbReference type="Pfam" id="PF00550">
    <property type="entry name" value="PP-binding"/>
    <property type="match status" value="1"/>
</dbReference>
<dbReference type="SUPFAM" id="SSF53901">
    <property type="entry name" value="Thiolase-like"/>
    <property type="match status" value="1"/>
</dbReference>
<dbReference type="InterPro" id="IPR001031">
    <property type="entry name" value="Thioesterase"/>
</dbReference>
<name>A0ABZ2K853_9BACT</name>
<dbReference type="InterPro" id="IPR014030">
    <property type="entry name" value="Ketoacyl_synth_N"/>
</dbReference>
<dbReference type="InterPro" id="IPR014031">
    <property type="entry name" value="Ketoacyl_synth_C"/>
</dbReference>
<dbReference type="Proteomes" id="UP001379533">
    <property type="component" value="Chromosome"/>
</dbReference>
<dbReference type="InterPro" id="IPR029058">
    <property type="entry name" value="AB_hydrolase_fold"/>
</dbReference>
<dbReference type="InterPro" id="IPR049552">
    <property type="entry name" value="PKS_DH_N"/>
</dbReference>
<dbReference type="Pfam" id="PF02801">
    <property type="entry name" value="Ketoacyl-synt_C"/>
    <property type="match status" value="1"/>
</dbReference>
<dbReference type="InterPro" id="IPR036736">
    <property type="entry name" value="ACP-like_sf"/>
</dbReference>
<dbReference type="GO" id="GO:0016746">
    <property type="term" value="F:acyltransferase activity"/>
    <property type="evidence" value="ECO:0007669"/>
    <property type="project" value="UniProtKB-KW"/>
</dbReference>
<evidence type="ECO:0000259" key="7">
    <source>
        <dbReference type="PROSITE" id="PS52019"/>
    </source>
</evidence>
<evidence type="ECO:0000256" key="1">
    <source>
        <dbReference type="ARBA" id="ARBA00022450"/>
    </source>
</evidence>
<dbReference type="InterPro" id="IPR009081">
    <property type="entry name" value="PP-bd_ACP"/>
</dbReference>
<feature type="domain" description="PKS/mFAS DH" evidence="7">
    <location>
        <begin position="898"/>
        <end position="1185"/>
    </location>
</feature>
<keyword evidence="1" id="KW-0596">Phosphopantetheine</keyword>
<dbReference type="InterPro" id="IPR042104">
    <property type="entry name" value="PKS_dehydratase_sf"/>
</dbReference>
<protein>
    <submittedName>
        <fullName evidence="8">Acyltransferase domain-containing protein</fullName>
    </submittedName>
</protein>
<dbReference type="PROSITE" id="PS52004">
    <property type="entry name" value="KS3_2"/>
    <property type="match status" value="1"/>
</dbReference>
<evidence type="ECO:0000313" key="8">
    <source>
        <dbReference type="EMBL" id="WXA94860.1"/>
    </source>
</evidence>
<dbReference type="PROSITE" id="PS52019">
    <property type="entry name" value="PKS_MFAS_DH"/>
    <property type="match status" value="1"/>
</dbReference>
<dbReference type="PROSITE" id="PS50075">
    <property type="entry name" value="CARRIER"/>
    <property type="match status" value="1"/>
</dbReference>
<reference evidence="8 9" key="1">
    <citation type="submission" date="2021-12" db="EMBL/GenBank/DDBJ databases">
        <title>Discovery of the Pendulisporaceae a myxobacterial family with distinct sporulation behavior and unique specialized metabolism.</title>
        <authorList>
            <person name="Garcia R."/>
            <person name="Popoff A."/>
            <person name="Bader C.D."/>
            <person name="Loehr J."/>
            <person name="Walesch S."/>
            <person name="Walt C."/>
            <person name="Boldt J."/>
            <person name="Bunk B."/>
            <person name="Haeckl F.J.F.P.J."/>
            <person name="Gunesch A.P."/>
            <person name="Birkelbach J."/>
            <person name="Nuebel U."/>
            <person name="Pietschmann T."/>
            <person name="Bach T."/>
            <person name="Mueller R."/>
        </authorList>
    </citation>
    <scope>NUCLEOTIDE SEQUENCE [LARGE SCALE GENOMIC DNA]</scope>
    <source>
        <strain evidence="8 9">MSr12523</strain>
    </source>
</reference>
<dbReference type="SUPFAM" id="SSF53474">
    <property type="entry name" value="alpha/beta-Hydrolases"/>
    <property type="match status" value="1"/>
</dbReference>
<dbReference type="RefSeq" id="WP_394845470.1">
    <property type="nucleotide sequence ID" value="NZ_CP089982.1"/>
</dbReference>
<feature type="domain" description="Carrier" evidence="5">
    <location>
        <begin position="1214"/>
        <end position="1291"/>
    </location>
</feature>
<dbReference type="Gene3D" id="3.40.50.1820">
    <property type="entry name" value="alpha/beta hydrolase"/>
    <property type="match status" value="1"/>
</dbReference>
<keyword evidence="9" id="KW-1185">Reference proteome</keyword>
<dbReference type="SMART" id="SM00825">
    <property type="entry name" value="PKS_KS"/>
    <property type="match status" value="1"/>
</dbReference>
<dbReference type="Gene3D" id="3.30.70.3290">
    <property type="match status" value="1"/>
</dbReference>